<accession>A0A1I4FI19</accession>
<proteinExistence type="predicted"/>
<dbReference type="PANTHER" id="PTHR44591:SF3">
    <property type="entry name" value="RESPONSE REGULATORY DOMAIN-CONTAINING PROTEIN"/>
    <property type="match status" value="1"/>
</dbReference>
<gene>
    <name evidence="5" type="ORF">SAMN04488004_10986</name>
</gene>
<reference evidence="5 6" key="1">
    <citation type="submission" date="2016-10" db="EMBL/GenBank/DDBJ databases">
        <authorList>
            <person name="de Groot N.N."/>
        </authorList>
    </citation>
    <scope>NUCLEOTIDE SEQUENCE [LARGE SCALE GENOMIC DNA]</scope>
    <source>
        <strain evidence="5 6">DSM 16199</strain>
    </source>
</reference>
<feature type="transmembrane region" description="Helical" evidence="3">
    <location>
        <begin position="31"/>
        <end position="51"/>
    </location>
</feature>
<dbReference type="PROSITE" id="PS50110">
    <property type="entry name" value="RESPONSE_REGULATORY"/>
    <property type="match status" value="1"/>
</dbReference>
<dbReference type="SMART" id="SM00448">
    <property type="entry name" value="REC"/>
    <property type="match status" value="1"/>
</dbReference>
<protein>
    <submittedName>
        <fullName evidence="5">Response regulator receiver domain-containing protein</fullName>
    </submittedName>
</protein>
<dbReference type="InterPro" id="IPR001789">
    <property type="entry name" value="Sig_transdc_resp-reg_receiver"/>
</dbReference>
<dbReference type="EMBL" id="FOTF01000009">
    <property type="protein sequence ID" value="SFL17093.1"/>
    <property type="molecule type" value="Genomic_DNA"/>
</dbReference>
<dbReference type="CDD" id="cd17574">
    <property type="entry name" value="REC_OmpR"/>
    <property type="match status" value="1"/>
</dbReference>
<keyword evidence="3" id="KW-0472">Membrane</keyword>
<evidence type="ECO:0000313" key="6">
    <source>
        <dbReference type="Proteomes" id="UP000199550"/>
    </source>
</evidence>
<dbReference type="Proteomes" id="UP000199550">
    <property type="component" value="Unassembled WGS sequence"/>
</dbReference>
<feature type="transmembrane region" description="Helical" evidence="3">
    <location>
        <begin position="5"/>
        <end position="25"/>
    </location>
</feature>
<dbReference type="AlphaFoldDB" id="A0A1I4FI19"/>
<evidence type="ECO:0000256" key="3">
    <source>
        <dbReference type="SAM" id="Phobius"/>
    </source>
</evidence>
<dbReference type="STRING" id="195913.SAMN04488004_10986"/>
<dbReference type="PANTHER" id="PTHR44591">
    <property type="entry name" value="STRESS RESPONSE REGULATOR PROTEIN 1"/>
    <property type="match status" value="1"/>
</dbReference>
<feature type="domain" description="Response regulatory" evidence="4">
    <location>
        <begin position="93"/>
        <end position="212"/>
    </location>
</feature>
<dbReference type="RefSeq" id="WP_090188992.1">
    <property type="nucleotide sequence ID" value="NZ_FOTF01000009.1"/>
</dbReference>
<keyword evidence="3" id="KW-1133">Transmembrane helix</keyword>
<feature type="modified residue" description="4-aspartylphosphate" evidence="2">
    <location>
        <position position="145"/>
    </location>
</feature>
<organism evidence="5 6">
    <name type="scientific">Loktanella salsilacus</name>
    <dbReference type="NCBI Taxonomy" id="195913"/>
    <lineage>
        <taxon>Bacteria</taxon>
        <taxon>Pseudomonadati</taxon>
        <taxon>Pseudomonadota</taxon>
        <taxon>Alphaproteobacteria</taxon>
        <taxon>Rhodobacterales</taxon>
        <taxon>Roseobacteraceae</taxon>
        <taxon>Loktanella</taxon>
    </lineage>
</organism>
<dbReference type="InterPro" id="IPR050595">
    <property type="entry name" value="Bact_response_regulator"/>
</dbReference>
<dbReference type="GO" id="GO:0000160">
    <property type="term" value="P:phosphorelay signal transduction system"/>
    <property type="evidence" value="ECO:0007669"/>
    <property type="project" value="InterPro"/>
</dbReference>
<dbReference type="OrthoDB" id="7326651at2"/>
<dbReference type="Gene3D" id="3.40.50.2300">
    <property type="match status" value="1"/>
</dbReference>
<evidence type="ECO:0000313" key="5">
    <source>
        <dbReference type="EMBL" id="SFL17093.1"/>
    </source>
</evidence>
<keyword evidence="6" id="KW-1185">Reference proteome</keyword>
<evidence type="ECO:0000259" key="4">
    <source>
        <dbReference type="PROSITE" id="PS50110"/>
    </source>
</evidence>
<sequence>MVLGYIFIGIVTGLIGAITAAVMGASFWMVGAAYTLVGSFCAATFAGLELLHQARGKTGTFIVPAEDAQPILYAGLPVPANLPGPVIRSRGMRTLVVDDDPFILDLLTMIGESNEIGEVVTVASGEAALALLSDPHTIFDNLLFDISMPVMNGIDLCRAVRDLPAYRETPITMLTAMRDVEHMSDAFRAGADDYATKPFDVDQLVERLEAAQLAFAAQGRITGYRGRAGTVAQKFAISSLAQVGAKARGTALPTIDAVAMSNYLTQLPRKDVASVQVLAVNINLIAAYHADPAPQRCAIMLEEIAIAVAAHLGIDQTVMAFTEDGDLLVASVSDALPEARDLEAAINAQLAAAGFADMADAAQGQLIAVGAPVALQGTKDQRAALASSRAIHFAENRAMQKQGGSVVAFLRA</sequence>
<dbReference type="InterPro" id="IPR011006">
    <property type="entry name" value="CheY-like_superfamily"/>
</dbReference>
<keyword evidence="3" id="KW-0812">Transmembrane</keyword>
<evidence type="ECO:0000256" key="1">
    <source>
        <dbReference type="ARBA" id="ARBA00022553"/>
    </source>
</evidence>
<dbReference type="Pfam" id="PF00072">
    <property type="entry name" value="Response_reg"/>
    <property type="match status" value="1"/>
</dbReference>
<dbReference type="SUPFAM" id="SSF52172">
    <property type="entry name" value="CheY-like"/>
    <property type="match status" value="1"/>
</dbReference>
<evidence type="ECO:0000256" key="2">
    <source>
        <dbReference type="PROSITE-ProRule" id="PRU00169"/>
    </source>
</evidence>
<keyword evidence="1 2" id="KW-0597">Phosphoprotein</keyword>
<name>A0A1I4FI19_9RHOB</name>